<reference evidence="3" key="1">
    <citation type="submission" date="2019-12" db="EMBL/GenBank/DDBJ databases">
        <title>Complete genome of Terracaulis silvestris 0127_4.</title>
        <authorList>
            <person name="Vieira S."/>
            <person name="Riedel T."/>
            <person name="Sproer C."/>
            <person name="Pascual J."/>
            <person name="Boedeker C."/>
            <person name="Overmann J."/>
        </authorList>
    </citation>
    <scope>NUCLEOTIDE SEQUENCE [LARGE SCALE GENOMIC DNA]</scope>
    <source>
        <strain evidence="3">0127_4</strain>
    </source>
</reference>
<proteinExistence type="predicted"/>
<keyword evidence="1" id="KW-0732">Signal</keyword>
<organism evidence="2 3">
    <name type="scientific">Terricaulis silvestris</name>
    <dbReference type="NCBI Taxonomy" id="2686094"/>
    <lineage>
        <taxon>Bacteria</taxon>
        <taxon>Pseudomonadati</taxon>
        <taxon>Pseudomonadota</taxon>
        <taxon>Alphaproteobacteria</taxon>
        <taxon>Caulobacterales</taxon>
        <taxon>Caulobacteraceae</taxon>
        <taxon>Terricaulis</taxon>
    </lineage>
</organism>
<dbReference type="KEGG" id="tsv:DSM104635_00089"/>
<evidence type="ECO:0000313" key="3">
    <source>
        <dbReference type="Proteomes" id="UP000431269"/>
    </source>
</evidence>
<feature type="signal peptide" evidence="1">
    <location>
        <begin position="1"/>
        <end position="22"/>
    </location>
</feature>
<dbReference type="Proteomes" id="UP000431269">
    <property type="component" value="Chromosome"/>
</dbReference>
<name>A0A6I6MFN5_9CAUL</name>
<keyword evidence="2" id="KW-0645">Protease</keyword>
<dbReference type="EMBL" id="CP047045">
    <property type="protein sequence ID" value="QGZ93280.1"/>
    <property type="molecule type" value="Genomic_DNA"/>
</dbReference>
<evidence type="ECO:0000256" key="1">
    <source>
        <dbReference type="SAM" id="SignalP"/>
    </source>
</evidence>
<dbReference type="Pfam" id="PF13650">
    <property type="entry name" value="Asp_protease_2"/>
    <property type="match status" value="2"/>
</dbReference>
<keyword evidence="3" id="KW-1185">Reference proteome</keyword>
<dbReference type="Gene3D" id="2.40.70.10">
    <property type="entry name" value="Acid Proteases"/>
    <property type="match status" value="2"/>
</dbReference>
<dbReference type="AlphaFoldDB" id="A0A6I6MFN5"/>
<protein>
    <submittedName>
        <fullName evidence="2">Putative aspartyl protease</fullName>
    </submittedName>
</protein>
<feature type="chain" id="PRO_5026167916" evidence="1">
    <location>
        <begin position="23"/>
        <end position="282"/>
    </location>
</feature>
<evidence type="ECO:0000313" key="2">
    <source>
        <dbReference type="EMBL" id="QGZ93280.1"/>
    </source>
</evidence>
<dbReference type="InterPro" id="IPR021109">
    <property type="entry name" value="Peptidase_aspartic_dom_sf"/>
</dbReference>
<keyword evidence="2" id="KW-0378">Hydrolase</keyword>
<dbReference type="GO" id="GO:0006508">
    <property type="term" value="P:proteolysis"/>
    <property type="evidence" value="ECO:0007669"/>
    <property type="project" value="UniProtKB-KW"/>
</dbReference>
<accession>A0A6I6MFN5</accession>
<dbReference type="RefSeq" id="WP_158764290.1">
    <property type="nucleotide sequence ID" value="NZ_CP047045.1"/>
</dbReference>
<gene>
    <name evidence="2" type="ORF">DSM104635_00089</name>
</gene>
<sequence length="282" mass="30023">MHRRAFLFAAAAAPFGAQIAFAEDTATIPLDLRRGQPRVRLFINGADQGEAIFDTGASGSAIHRPLAEQLSLPNEGVAGVRSGAGGETIEGFMTTVINAAMNGVAVPDFRAIAIPMLRPDTVAVLSANIFTGNLLLLDFQNARMQPLTKSSATIPTTEATPYDDGPRPLPSIWVTLPTGQRLLAHLDTGSPASLALPREMADTLPLSTPLVEAGRARLINGERTLYRATLNGAAQVGPLNITNPEITFMEGLPHGNVGMELLRQLTITLDPAERRLWVTPHA</sequence>
<dbReference type="SUPFAM" id="SSF50630">
    <property type="entry name" value="Acid proteases"/>
    <property type="match status" value="1"/>
</dbReference>
<dbReference type="GO" id="GO:0008233">
    <property type="term" value="F:peptidase activity"/>
    <property type="evidence" value="ECO:0007669"/>
    <property type="project" value="UniProtKB-KW"/>
</dbReference>